<name>A0A9E6R980_9HYPH</name>
<reference evidence="1" key="1">
    <citation type="submission" date="2021-08" db="EMBL/GenBank/DDBJ databases">
        <authorList>
            <person name="Zhang H."/>
            <person name="Xu M."/>
            <person name="Yu Z."/>
            <person name="Yang L."/>
            <person name="Cai Y."/>
        </authorList>
    </citation>
    <scope>NUCLEOTIDE SEQUENCE</scope>
    <source>
        <strain evidence="1">CHL1</strain>
    </source>
</reference>
<protein>
    <submittedName>
        <fullName evidence="1">Uncharacterized protein</fullName>
    </submittedName>
</protein>
<evidence type="ECO:0000313" key="2">
    <source>
        <dbReference type="Proteomes" id="UP000825701"/>
    </source>
</evidence>
<dbReference type="RefSeq" id="WP_261402731.1">
    <property type="nucleotide sequence ID" value="NZ_CP081869.1"/>
</dbReference>
<dbReference type="Proteomes" id="UP000825701">
    <property type="component" value="Chromosome"/>
</dbReference>
<dbReference type="AlphaFoldDB" id="A0A9E6R980"/>
<proteinExistence type="predicted"/>
<gene>
    <name evidence="1" type="ORF">K6K41_23565</name>
</gene>
<accession>A0A9E6R980</accession>
<keyword evidence="2" id="KW-1185">Reference proteome</keyword>
<organism evidence="1 2">
    <name type="scientific">Chenggangzhangella methanolivorans</name>
    <dbReference type="NCBI Taxonomy" id="1437009"/>
    <lineage>
        <taxon>Bacteria</taxon>
        <taxon>Pseudomonadati</taxon>
        <taxon>Pseudomonadota</taxon>
        <taxon>Alphaproteobacteria</taxon>
        <taxon>Hyphomicrobiales</taxon>
        <taxon>Methylopilaceae</taxon>
        <taxon>Chenggangzhangella</taxon>
    </lineage>
</organism>
<dbReference type="KEGG" id="cmet:K6K41_23565"/>
<evidence type="ECO:0000313" key="1">
    <source>
        <dbReference type="EMBL" id="QZN99639.1"/>
    </source>
</evidence>
<dbReference type="EMBL" id="CP081869">
    <property type="protein sequence ID" value="QZN99639.1"/>
    <property type="molecule type" value="Genomic_DNA"/>
</dbReference>
<sequence length="179" mass="20238">MSAVAYILPEPDCEPGFTLTADQFGELLRIRYLEGRLTLRDRAEDVVRKIREDGFTVTDEVAAGAERTFVWAVRSVIEPVGIVYAVQTSSGVVAGCTDVPSSDMDDERSKTHVASMLSWPLKKLGSLRRARPADRDWGLHFRLWRFSPGEGDRALLERFGVDQGLWLFVPKKTRSRRRV</sequence>